<dbReference type="SUPFAM" id="SSF51735">
    <property type="entry name" value="NAD(P)-binding Rossmann-fold domains"/>
    <property type="match status" value="1"/>
</dbReference>
<keyword evidence="3" id="KW-1185">Reference proteome</keyword>
<dbReference type="EMBL" id="JAVFHQ010000008">
    <property type="protein sequence ID" value="KAK4548196.1"/>
    <property type="molecule type" value="Genomic_DNA"/>
</dbReference>
<reference evidence="2 3" key="1">
    <citation type="submission" date="2021-11" db="EMBL/GenBank/DDBJ databases">
        <title>Black yeast isolated from Biological Soil Crust.</title>
        <authorList>
            <person name="Kurbessoian T."/>
        </authorList>
    </citation>
    <scope>NUCLEOTIDE SEQUENCE [LARGE SCALE GENOMIC DNA]</scope>
    <source>
        <strain evidence="2 3">CCFEE 5522</strain>
    </source>
</reference>
<dbReference type="Proteomes" id="UP001324427">
    <property type="component" value="Unassembled WGS sequence"/>
</dbReference>
<dbReference type="AlphaFoldDB" id="A0AAV9JT35"/>
<sequence length="322" mass="34992">MSGPSPSAVLSLLRSQLTFHPPIPTSSFTNQTVIVTGANTGLGREAAKHIVQLGAERVILAVRTTSKGEAARKYIAQETRREDGVEVWELDLSSFASVRAFGDRAQQLARLDAVIENAGMWATEHQTVQGHEATITVNVLSTLLLAHLLLPKLQETGRSHPETTPRLTLVTSALHKFATLNARKSDGTIIEALDKPTQDWNMRYNDSKLLLVLYGQKLAATAVGADVCITFLNPGYCLSDLKPARTVGTKAFEKMLARTTDEGAWTLVDAVAAEKAAGRHGKYLDDMAVKRPAPWIETTDGQETAERVWTEINAVLGIAERG</sequence>
<dbReference type="InterPro" id="IPR036291">
    <property type="entry name" value="NAD(P)-bd_dom_sf"/>
</dbReference>
<gene>
    <name evidence="2" type="ORF">LTR36_010065</name>
</gene>
<name>A0AAV9JT35_9PEZI</name>
<evidence type="ECO:0000313" key="3">
    <source>
        <dbReference type="Proteomes" id="UP001324427"/>
    </source>
</evidence>
<dbReference type="PANTHER" id="PTHR43157:SF31">
    <property type="entry name" value="PHOSPHATIDYLINOSITOL-GLYCAN BIOSYNTHESIS CLASS F PROTEIN"/>
    <property type="match status" value="1"/>
</dbReference>
<dbReference type="PANTHER" id="PTHR43157">
    <property type="entry name" value="PHOSPHATIDYLINOSITOL-GLYCAN BIOSYNTHESIS CLASS F PROTEIN-RELATED"/>
    <property type="match status" value="1"/>
</dbReference>
<dbReference type="PRINTS" id="PR00081">
    <property type="entry name" value="GDHRDH"/>
</dbReference>
<accession>A0AAV9JT35</accession>
<proteinExistence type="predicted"/>
<dbReference type="GO" id="GO:0016491">
    <property type="term" value="F:oxidoreductase activity"/>
    <property type="evidence" value="ECO:0007669"/>
    <property type="project" value="UniProtKB-KW"/>
</dbReference>
<keyword evidence="1" id="KW-0560">Oxidoreductase</keyword>
<dbReference type="InterPro" id="IPR002347">
    <property type="entry name" value="SDR_fam"/>
</dbReference>
<evidence type="ECO:0000256" key="1">
    <source>
        <dbReference type="ARBA" id="ARBA00023002"/>
    </source>
</evidence>
<dbReference type="Gene3D" id="3.40.50.720">
    <property type="entry name" value="NAD(P)-binding Rossmann-like Domain"/>
    <property type="match status" value="1"/>
</dbReference>
<dbReference type="Pfam" id="PF00106">
    <property type="entry name" value="adh_short"/>
    <property type="match status" value="1"/>
</dbReference>
<evidence type="ECO:0000313" key="2">
    <source>
        <dbReference type="EMBL" id="KAK4548196.1"/>
    </source>
</evidence>
<protein>
    <recommendedName>
        <fullName evidence="4">NAD(P)-binding protein</fullName>
    </recommendedName>
</protein>
<organism evidence="2 3">
    <name type="scientific">Oleoguttula mirabilis</name>
    <dbReference type="NCBI Taxonomy" id="1507867"/>
    <lineage>
        <taxon>Eukaryota</taxon>
        <taxon>Fungi</taxon>
        <taxon>Dikarya</taxon>
        <taxon>Ascomycota</taxon>
        <taxon>Pezizomycotina</taxon>
        <taxon>Dothideomycetes</taxon>
        <taxon>Dothideomycetidae</taxon>
        <taxon>Mycosphaerellales</taxon>
        <taxon>Teratosphaeriaceae</taxon>
        <taxon>Oleoguttula</taxon>
    </lineage>
</organism>
<comment type="caution">
    <text evidence="2">The sequence shown here is derived from an EMBL/GenBank/DDBJ whole genome shotgun (WGS) entry which is preliminary data.</text>
</comment>
<evidence type="ECO:0008006" key="4">
    <source>
        <dbReference type="Google" id="ProtNLM"/>
    </source>
</evidence>